<dbReference type="AlphaFoldDB" id="A0A318KXS3"/>
<reference evidence="2 3" key="1">
    <citation type="submission" date="2018-05" db="EMBL/GenBank/DDBJ databases">
        <title>Genomic Encyclopedia of Type Strains, Phase IV (KMG-IV): sequencing the most valuable type-strain genomes for metagenomic binning, comparative biology and taxonomic classification.</title>
        <authorList>
            <person name="Goeker M."/>
        </authorList>
    </citation>
    <scope>NUCLEOTIDE SEQUENCE [LARGE SCALE GENOMIC DNA]</scope>
    <source>
        <strain evidence="2 3">DSM 29661</strain>
    </source>
</reference>
<keyword evidence="1" id="KW-0732">Signal</keyword>
<dbReference type="Proteomes" id="UP000247555">
    <property type="component" value="Unassembled WGS sequence"/>
</dbReference>
<dbReference type="Pfam" id="PF14354">
    <property type="entry name" value="Lar_restr_allev"/>
    <property type="match status" value="1"/>
</dbReference>
<evidence type="ECO:0000313" key="3">
    <source>
        <dbReference type="Proteomes" id="UP000247555"/>
    </source>
</evidence>
<accession>A0A318KXS3</accession>
<comment type="caution">
    <text evidence="2">The sequence shown here is derived from an EMBL/GenBank/DDBJ whole genome shotgun (WGS) entry which is preliminary data.</text>
</comment>
<proteinExistence type="predicted"/>
<evidence type="ECO:0000313" key="2">
    <source>
        <dbReference type="EMBL" id="PXX78033.1"/>
    </source>
</evidence>
<gene>
    <name evidence="2" type="ORF">DFR34_11342</name>
</gene>
<evidence type="ECO:0000256" key="1">
    <source>
        <dbReference type="SAM" id="SignalP"/>
    </source>
</evidence>
<dbReference type="EMBL" id="QJKI01000013">
    <property type="protein sequence ID" value="PXX78033.1"/>
    <property type="molecule type" value="Genomic_DNA"/>
</dbReference>
<keyword evidence="3" id="KW-1185">Reference proteome</keyword>
<name>A0A318KXS3_9NEIS</name>
<organism evidence="2 3">
    <name type="scientific">Rivihabitans pingtungensis</name>
    <dbReference type="NCBI Taxonomy" id="1054498"/>
    <lineage>
        <taxon>Bacteria</taxon>
        <taxon>Pseudomonadati</taxon>
        <taxon>Pseudomonadota</taxon>
        <taxon>Betaproteobacteria</taxon>
        <taxon>Neisseriales</taxon>
        <taxon>Aquaspirillaceae</taxon>
        <taxon>Rivihabitans</taxon>
    </lineage>
</organism>
<feature type="signal peptide" evidence="1">
    <location>
        <begin position="1"/>
        <end position="24"/>
    </location>
</feature>
<protein>
    <submittedName>
        <fullName evidence="2">Restriction alleviation protein Lar</fullName>
    </submittedName>
</protein>
<sequence length="90" mass="9921">MWLLPARQSLLALAAIMAFCPQDARMSQTPADSSALKPCPRCGQPAELVKAGSRRFWVQCSRYPKQGTCSTIAAQAANKKEAIHNWNSRM</sequence>
<feature type="chain" id="PRO_5016322277" evidence="1">
    <location>
        <begin position="25"/>
        <end position="90"/>
    </location>
</feature>